<dbReference type="PATRIC" id="fig|566551.4.peg.1618"/>
<feature type="chain" id="PRO_5004510277" description="TonB-dependent receptor plug domain-containing protein" evidence="1">
    <location>
        <begin position="29"/>
        <end position="87"/>
    </location>
</feature>
<organism evidence="2 3">
    <name type="scientific">Cedecea davisae DSM 4568</name>
    <dbReference type="NCBI Taxonomy" id="566551"/>
    <lineage>
        <taxon>Bacteria</taxon>
        <taxon>Pseudomonadati</taxon>
        <taxon>Pseudomonadota</taxon>
        <taxon>Gammaproteobacteria</taxon>
        <taxon>Enterobacterales</taxon>
        <taxon>Enterobacteriaceae</taxon>
        <taxon>Cedecea</taxon>
    </lineage>
</organism>
<evidence type="ECO:0000313" key="2">
    <source>
        <dbReference type="EMBL" id="EPF17771.1"/>
    </source>
</evidence>
<evidence type="ECO:0000256" key="1">
    <source>
        <dbReference type="SAM" id="SignalP"/>
    </source>
</evidence>
<evidence type="ECO:0000313" key="3">
    <source>
        <dbReference type="Proteomes" id="UP000014585"/>
    </source>
</evidence>
<dbReference type="AlphaFoldDB" id="S3IZ47"/>
<protein>
    <recommendedName>
        <fullName evidence="4">TonB-dependent receptor plug domain-containing protein</fullName>
    </recommendedName>
</protein>
<gene>
    <name evidence="2" type="ORF">HMPREF0201_01751</name>
</gene>
<reference evidence="2 3" key="1">
    <citation type="submission" date="2013-04" db="EMBL/GenBank/DDBJ databases">
        <authorList>
            <person name="Weinstock G."/>
            <person name="Sodergren E."/>
            <person name="Lobos E.A."/>
            <person name="Fulton L."/>
            <person name="Fulton R."/>
            <person name="Courtney L."/>
            <person name="Fronick C."/>
            <person name="O'Laughlin M."/>
            <person name="Godfrey J."/>
            <person name="Wilson R.M."/>
            <person name="Miner T."/>
            <person name="Farmer C."/>
            <person name="Delehaunty K."/>
            <person name="Cordes M."/>
            <person name="Minx P."/>
            <person name="Tomlinson C."/>
            <person name="Chen J."/>
            <person name="Wollam A."/>
            <person name="Pepin K.H."/>
            <person name="Palsikar V.B."/>
            <person name="Zhang X."/>
            <person name="Suruliraj S."/>
            <person name="Perna N.T."/>
            <person name="Plunkett G."/>
            <person name="Warren W."/>
            <person name="Mitreva M."/>
            <person name="Mardis E.R."/>
            <person name="Wilson R.K."/>
        </authorList>
    </citation>
    <scope>NUCLEOTIDE SEQUENCE [LARGE SCALE GENOMIC DNA]</scope>
    <source>
        <strain evidence="2 3">DSM 4568</strain>
    </source>
</reference>
<feature type="signal peptide" evidence="1">
    <location>
        <begin position="1"/>
        <end position="28"/>
    </location>
</feature>
<evidence type="ECO:0008006" key="4">
    <source>
        <dbReference type="Google" id="ProtNLM"/>
    </source>
</evidence>
<accession>S3IZ47</accession>
<proteinExistence type="predicted"/>
<name>S3IZ47_9ENTR</name>
<dbReference type="HOGENOM" id="CLU_2477685_0_0_6"/>
<sequence length="87" mass="9159">MNFKNNKMTHGILLMGLSSIGMVSGAQAEDRRAAEETIVVSGRVSEDPSAPVKGIVATKTLSATKTVADLVKTPQSVSVITRDQMNA</sequence>
<dbReference type="Proteomes" id="UP000014585">
    <property type="component" value="Unassembled WGS sequence"/>
</dbReference>
<comment type="caution">
    <text evidence="2">The sequence shown here is derived from an EMBL/GenBank/DDBJ whole genome shotgun (WGS) entry which is preliminary data.</text>
</comment>
<dbReference type="STRING" id="566551.HMPREF0201_01751"/>
<dbReference type="EMBL" id="ATDT01000010">
    <property type="protein sequence ID" value="EPF17771.1"/>
    <property type="molecule type" value="Genomic_DNA"/>
</dbReference>
<keyword evidence="1" id="KW-0732">Signal</keyword>